<dbReference type="EMBL" id="OOIP01000007">
    <property type="protein sequence ID" value="SPO37443.1"/>
    <property type="molecule type" value="Genomic_DNA"/>
</dbReference>
<feature type="domain" description="DUF2423" evidence="2">
    <location>
        <begin position="1"/>
        <end position="47"/>
    </location>
</feature>
<protein>
    <recommendedName>
        <fullName evidence="2">DUF2423 domain-containing protein</fullName>
    </recommendedName>
</protein>
<dbReference type="Pfam" id="PF10338">
    <property type="entry name" value="YBL028C_N"/>
    <property type="match status" value="1"/>
</dbReference>
<evidence type="ECO:0000259" key="2">
    <source>
        <dbReference type="Pfam" id="PF10338"/>
    </source>
</evidence>
<reference evidence="3 4" key="1">
    <citation type="submission" date="2018-03" db="EMBL/GenBank/DDBJ databases">
        <authorList>
            <person name="Guldener U."/>
        </authorList>
    </citation>
    <scope>NUCLEOTIDE SEQUENCE [LARGE SCALE GENOMIC DNA]</scope>
    <source>
        <strain evidence="3 4">DAOM196992</strain>
    </source>
</reference>
<feature type="region of interest" description="Disordered" evidence="1">
    <location>
        <begin position="1"/>
        <end position="22"/>
    </location>
</feature>
<evidence type="ECO:0000256" key="1">
    <source>
        <dbReference type="SAM" id="MobiDB-lite"/>
    </source>
</evidence>
<feature type="compositionally biased region" description="Basic residues" evidence="1">
    <location>
        <begin position="124"/>
        <end position="143"/>
    </location>
</feature>
<dbReference type="Proteomes" id="UP000323386">
    <property type="component" value="Unassembled WGS sequence"/>
</dbReference>
<feature type="compositionally biased region" description="Low complexity" evidence="1">
    <location>
        <begin position="66"/>
        <end position="78"/>
    </location>
</feature>
<organism evidence="3 4">
    <name type="scientific">Pseudozyma flocculosa</name>
    <dbReference type="NCBI Taxonomy" id="84751"/>
    <lineage>
        <taxon>Eukaryota</taxon>
        <taxon>Fungi</taxon>
        <taxon>Dikarya</taxon>
        <taxon>Basidiomycota</taxon>
        <taxon>Ustilaginomycotina</taxon>
        <taxon>Ustilaginomycetes</taxon>
        <taxon>Ustilaginales</taxon>
        <taxon>Ustilaginaceae</taxon>
        <taxon>Pseudozyma</taxon>
    </lineage>
</organism>
<name>A0A5C3EYU0_9BASI</name>
<evidence type="ECO:0000313" key="4">
    <source>
        <dbReference type="Proteomes" id="UP000323386"/>
    </source>
</evidence>
<dbReference type="AlphaFoldDB" id="A0A5C3EYU0"/>
<dbReference type="PANTHER" id="PTHR28219:SF1">
    <property type="entry name" value="UPF0642 PROTEIN YBL028C"/>
    <property type="match status" value="1"/>
</dbReference>
<feature type="compositionally biased region" description="Basic and acidic residues" evidence="1">
    <location>
        <begin position="90"/>
        <end position="101"/>
    </location>
</feature>
<accession>A0A5C3EYU0</accession>
<proteinExistence type="predicted"/>
<dbReference type="PANTHER" id="PTHR28219">
    <property type="entry name" value="UPF0642 PROTEIN YBL028C"/>
    <property type="match status" value="1"/>
</dbReference>
<keyword evidence="4" id="KW-1185">Reference proteome</keyword>
<dbReference type="OrthoDB" id="4087970at2759"/>
<sequence length="143" mass="15355">MAKGLRSSAKLAHRNAKRRDEKSDYRVIEAARMNAITSRLQAGLAKPKMEVYSVADIEAAAAKKAAGADETAAATADGEMQIDETAQDGIHAEAPESRSRAVDLSWLLAPKKISTSGPRENARSRWKKARAPKGGKSKKGGKR</sequence>
<dbReference type="GO" id="GO:0030687">
    <property type="term" value="C:preribosome, large subunit precursor"/>
    <property type="evidence" value="ECO:0007669"/>
    <property type="project" value="TreeGrafter"/>
</dbReference>
<evidence type="ECO:0000313" key="3">
    <source>
        <dbReference type="EMBL" id="SPO37443.1"/>
    </source>
</evidence>
<gene>
    <name evidence="3" type="ORF">PSFLO_02917</name>
</gene>
<feature type="region of interest" description="Disordered" evidence="1">
    <location>
        <begin position="66"/>
        <end position="143"/>
    </location>
</feature>
<dbReference type="InterPro" id="IPR019434">
    <property type="entry name" value="DUF2423"/>
</dbReference>